<dbReference type="Gene3D" id="3.40.50.1580">
    <property type="entry name" value="Nucleoside phosphorylase domain"/>
    <property type="match status" value="1"/>
</dbReference>
<dbReference type="InterPro" id="IPR010049">
    <property type="entry name" value="MTA_SAH_Nsdase"/>
</dbReference>
<keyword evidence="4 7" id="KW-0378">Hydrolase</keyword>
<dbReference type="SUPFAM" id="SSF53167">
    <property type="entry name" value="Purine and uridine phosphorylases"/>
    <property type="match status" value="1"/>
</dbReference>
<dbReference type="InterPro" id="IPR000845">
    <property type="entry name" value="Nucleoside_phosphorylase_d"/>
</dbReference>
<evidence type="ECO:0000256" key="5">
    <source>
        <dbReference type="ARBA" id="ARBA00023167"/>
    </source>
</evidence>
<dbReference type="NCBIfam" id="NF004079">
    <property type="entry name" value="PRK05584.1"/>
    <property type="match status" value="1"/>
</dbReference>
<comment type="pathway">
    <text evidence="1">Amino-acid biosynthesis; L-methionine biosynthesis via salvage pathway; S-methyl-5-thio-alpha-D-ribose 1-phosphate from S-methyl-5'-thioadenosine (hydrolase route): step 1/2.</text>
</comment>
<dbReference type="RefSeq" id="WP_118288133.1">
    <property type="nucleotide sequence ID" value="NZ_JACOOY010000003.1"/>
</dbReference>
<evidence type="ECO:0000256" key="4">
    <source>
        <dbReference type="ARBA" id="ARBA00022801"/>
    </source>
</evidence>
<evidence type="ECO:0000256" key="3">
    <source>
        <dbReference type="ARBA" id="ARBA00022605"/>
    </source>
</evidence>
<reference evidence="7 8" key="1">
    <citation type="submission" date="2020-08" db="EMBL/GenBank/DDBJ databases">
        <title>Genome public.</title>
        <authorList>
            <person name="Liu C."/>
            <person name="Sun Q."/>
        </authorList>
    </citation>
    <scope>NUCLEOTIDE SEQUENCE [LARGE SCALE GENOMIC DNA]</scope>
    <source>
        <strain evidence="7 8">NSJ-36</strain>
    </source>
</reference>
<evidence type="ECO:0000313" key="8">
    <source>
        <dbReference type="Proteomes" id="UP000647235"/>
    </source>
</evidence>
<keyword evidence="5" id="KW-0486">Methionine biosynthesis</keyword>
<evidence type="ECO:0000259" key="6">
    <source>
        <dbReference type="Pfam" id="PF01048"/>
    </source>
</evidence>
<dbReference type="Proteomes" id="UP000647235">
    <property type="component" value="Unassembled WGS sequence"/>
</dbReference>
<proteinExistence type="predicted"/>
<accession>A0ABR7ESF4</accession>
<dbReference type="PANTHER" id="PTHR46832">
    <property type="entry name" value="5'-METHYLTHIOADENOSINE/S-ADENOSYLHOMOCYSTEINE NUCLEOSIDASE"/>
    <property type="match status" value="1"/>
</dbReference>
<organism evidence="7 8">
    <name type="scientific">Dorea hominis</name>
    <dbReference type="NCBI Taxonomy" id="2763040"/>
    <lineage>
        <taxon>Bacteria</taxon>
        <taxon>Bacillati</taxon>
        <taxon>Bacillota</taxon>
        <taxon>Clostridia</taxon>
        <taxon>Lachnospirales</taxon>
        <taxon>Lachnospiraceae</taxon>
        <taxon>Dorea</taxon>
    </lineage>
</organism>
<comment type="caution">
    <text evidence="7">The sequence shown here is derived from an EMBL/GenBank/DDBJ whole genome shotgun (WGS) entry which is preliminary data.</text>
</comment>
<evidence type="ECO:0000256" key="2">
    <source>
        <dbReference type="ARBA" id="ARBA00011974"/>
    </source>
</evidence>
<name>A0ABR7ESF4_9FIRM</name>
<keyword evidence="8" id="KW-1185">Reference proteome</keyword>
<sequence length="230" mass="24727">MIGIIGAMEEEVAALKEAMQVESVTEYASMTFCKGVLCGKEVVIVRSGIGKVNAGICAQILVDKFGVNALINTGIAGSLNAKIDIGDVVVSKEALHHDMDATEFGDPIGQVPRMDTLAFPADEHLIRLAKAANEKVNPDIHTFVGTVASGDQFIASQEAKDKIVNNFHAYCTEMEGAAIAHAAYLNKVSYVIIRAISDKADNSAHVDYPEFEKMAIARNIKLVQEMLTSM</sequence>
<dbReference type="EMBL" id="JACOOY010000003">
    <property type="protein sequence ID" value="MBC5664214.1"/>
    <property type="molecule type" value="Genomic_DNA"/>
</dbReference>
<dbReference type="PANTHER" id="PTHR46832:SF1">
    <property type="entry name" value="5'-METHYLTHIOADENOSINE_S-ADENOSYLHOMOCYSTEINE NUCLEOSIDASE"/>
    <property type="match status" value="1"/>
</dbReference>
<feature type="domain" description="Nucleoside phosphorylase" evidence="6">
    <location>
        <begin position="2"/>
        <end position="227"/>
    </location>
</feature>
<gene>
    <name evidence="7" type="ORF">H8S07_02780</name>
</gene>
<dbReference type="NCBIfam" id="TIGR01704">
    <property type="entry name" value="MTA_SAH-Nsdase"/>
    <property type="match status" value="1"/>
</dbReference>
<evidence type="ECO:0000256" key="1">
    <source>
        <dbReference type="ARBA" id="ARBA00004945"/>
    </source>
</evidence>
<keyword evidence="7" id="KW-0326">Glycosidase</keyword>
<dbReference type="InterPro" id="IPR035994">
    <property type="entry name" value="Nucleoside_phosphorylase_sf"/>
</dbReference>
<evidence type="ECO:0000313" key="7">
    <source>
        <dbReference type="EMBL" id="MBC5664214.1"/>
    </source>
</evidence>
<dbReference type="GO" id="GO:0008782">
    <property type="term" value="F:adenosylhomocysteine nucleosidase activity"/>
    <property type="evidence" value="ECO:0007669"/>
    <property type="project" value="UniProtKB-EC"/>
</dbReference>
<protein>
    <recommendedName>
        <fullName evidence="2">adenosylhomocysteine nucleosidase</fullName>
        <ecNumber evidence="2">3.2.2.9</ecNumber>
    </recommendedName>
</protein>
<keyword evidence="3" id="KW-0028">Amino-acid biosynthesis</keyword>
<dbReference type="EC" id="3.2.2.9" evidence="2"/>
<dbReference type="Pfam" id="PF01048">
    <property type="entry name" value="PNP_UDP_1"/>
    <property type="match status" value="1"/>
</dbReference>
<dbReference type="CDD" id="cd09008">
    <property type="entry name" value="MTAN"/>
    <property type="match status" value="1"/>
</dbReference>